<dbReference type="Proteomes" id="UP001159405">
    <property type="component" value="Unassembled WGS sequence"/>
</dbReference>
<accession>A0ABN8MX58</accession>
<evidence type="ECO:0000256" key="3">
    <source>
        <dbReference type="ARBA" id="ARBA00022989"/>
    </source>
</evidence>
<evidence type="ECO:0000259" key="7">
    <source>
        <dbReference type="PROSITE" id="PS50262"/>
    </source>
</evidence>
<evidence type="ECO:0000313" key="8">
    <source>
        <dbReference type="EMBL" id="CAH3036298.1"/>
    </source>
</evidence>
<keyword evidence="9" id="KW-1185">Reference proteome</keyword>
<evidence type="ECO:0000256" key="5">
    <source>
        <dbReference type="RuleBase" id="RU000688"/>
    </source>
</evidence>
<dbReference type="PANTHER" id="PTHR45698">
    <property type="entry name" value="TRACE AMINE-ASSOCIATED RECEPTOR 19N-RELATED"/>
    <property type="match status" value="1"/>
</dbReference>
<dbReference type="Gene3D" id="1.20.1070.10">
    <property type="entry name" value="Rhodopsin 7-helix transmembrane proteins"/>
    <property type="match status" value="1"/>
</dbReference>
<organism evidence="8 9">
    <name type="scientific">Porites lobata</name>
    <dbReference type="NCBI Taxonomy" id="104759"/>
    <lineage>
        <taxon>Eukaryota</taxon>
        <taxon>Metazoa</taxon>
        <taxon>Cnidaria</taxon>
        <taxon>Anthozoa</taxon>
        <taxon>Hexacorallia</taxon>
        <taxon>Scleractinia</taxon>
        <taxon>Fungiina</taxon>
        <taxon>Poritidae</taxon>
        <taxon>Porites</taxon>
    </lineage>
</organism>
<keyword evidence="4 6" id="KW-0472">Membrane</keyword>
<dbReference type="SUPFAM" id="SSF81321">
    <property type="entry name" value="Family A G protein-coupled receptor-like"/>
    <property type="match status" value="1"/>
</dbReference>
<dbReference type="PROSITE" id="PS00237">
    <property type="entry name" value="G_PROTEIN_RECEP_F1_1"/>
    <property type="match status" value="1"/>
</dbReference>
<evidence type="ECO:0000256" key="4">
    <source>
        <dbReference type="ARBA" id="ARBA00023136"/>
    </source>
</evidence>
<keyword evidence="3 6" id="KW-1133">Transmembrane helix</keyword>
<comment type="similarity">
    <text evidence="5">Belongs to the G-protein coupled receptor 1 family.</text>
</comment>
<dbReference type="Pfam" id="PF00001">
    <property type="entry name" value="7tm_1"/>
    <property type="match status" value="1"/>
</dbReference>
<evidence type="ECO:0000313" key="9">
    <source>
        <dbReference type="Proteomes" id="UP001159405"/>
    </source>
</evidence>
<reference evidence="8 9" key="1">
    <citation type="submission" date="2022-05" db="EMBL/GenBank/DDBJ databases">
        <authorList>
            <consortium name="Genoscope - CEA"/>
            <person name="William W."/>
        </authorList>
    </citation>
    <scope>NUCLEOTIDE SEQUENCE [LARGE SCALE GENOMIC DNA]</scope>
</reference>
<feature type="domain" description="G-protein coupled receptors family 1 profile" evidence="7">
    <location>
        <begin position="1"/>
        <end position="253"/>
    </location>
</feature>
<sequence>MSMLGKKFFFKFRTPINYLLVNLAAADICYVTFVTPTIILSHDVDHPKGIPGTILCAFVTGGGLAWTGADASILTLLAFAFERYFAVVHPNGNRGILTFRKVKVIIPGIWILAAISKIPRFIKRSRFAEENSSNYCISLLAEESEKALSAVYSSIDSALLILLVLLHSKIVYTLWFKHSDNVPTPHQQGVLRLRKRVTLTAVTITAILVISWGADGILHLIQEYAGSVKLSPLATPIAHTIMIFNSVVNPFAYALLNQRFRTKVKEM</sequence>
<keyword evidence="5" id="KW-0297">G-protein coupled receptor</keyword>
<dbReference type="CDD" id="cd00637">
    <property type="entry name" value="7tm_classA_rhodopsin-like"/>
    <property type="match status" value="1"/>
</dbReference>
<keyword evidence="2 5" id="KW-0812">Transmembrane</keyword>
<dbReference type="InterPro" id="IPR000276">
    <property type="entry name" value="GPCR_Rhodpsn"/>
</dbReference>
<keyword evidence="5" id="KW-0807">Transducer</keyword>
<feature type="transmembrane region" description="Helical" evidence="6">
    <location>
        <begin position="158"/>
        <end position="176"/>
    </location>
</feature>
<gene>
    <name evidence="8" type="ORF">PLOB_00030894</name>
</gene>
<dbReference type="InterPro" id="IPR017452">
    <property type="entry name" value="GPCR_Rhodpsn_7TM"/>
</dbReference>
<protein>
    <recommendedName>
        <fullName evidence="7">G-protein coupled receptors family 1 profile domain-containing protein</fullName>
    </recommendedName>
</protein>
<comment type="subcellular location">
    <subcellularLocation>
        <location evidence="1">Membrane</location>
    </subcellularLocation>
</comment>
<feature type="transmembrane region" description="Helical" evidence="6">
    <location>
        <begin position="20"/>
        <end position="40"/>
    </location>
</feature>
<feature type="transmembrane region" description="Helical" evidence="6">
    <location>
        <begin position="52"/>
        <end position="81"/>
    </location>
</feature>
<feature type="transmembrane region" description="Helical" evidence="6">
    <location>
        <begin position="197"/>
        <end position="221"/>
    </location>
</feature>
<dbReference type="PRINTS" id="PR00237">
    <property type="entry name" value="GPCRRHODOPSN"/>
</dbReference>
<evidence type="ECO:0000256" key="6">
    <source>
        <dbReference type="SAM" id="Phobius"/>
    </source>
</evidence>
<evidence type="ECO:0000256" key="2">
    <source>
        <dbReference type="ARBA" id="ARBA00022692"/>
    </source>
</evidence>
<dbReference type="PROSITE" id="PS50262">
    <property type="entry name" value="G_PROTEIN_RECEP_F1_2"/>
    <property type="match status" value="1"/>
</dbReference>
<proteinExistence type="inferred from homology"/>
<keyword evidence="5" id="KW-0675">Receptor</keyword>
<comment type="caution">
    <text evidence="8">The sequence shown here is derived from an EMBL/GenBank/DDBJ whole genome shotgun (WGS) entry which is preliminary data.</text>
</comment>
<dbReference type="PANTHER" id="PTHR45698:SF1">
    <property type="entry name" value="TRACE AMINE-ASSOCIATED RECEPTOR 13C-LIKE"/>
    <property type="match status" value="1"/>
</dbReference>
<feature type="non-terminal residue" evidence="8">
    <location>
        <position position="267"/>
    </location>
</feature>
<name>A0ABN8MX58_9CNID</name>
<dbReference type="EMBL" id="CALNXK010000004">
    <property type="protein sequence ID" value="CAH3036298.1"/>
    <property type="molecule type" value="Genomic_DNA"/>
</dbReference>
<feature type="transmembrane region" description="Helical" evidence="6">
    <location>
        <begin position="102"/>
        <end position="122"/>
    </location>
</feature>
<evidence type="ECO:0000256" key="1">
    <source>
        <dbReference type="ARBA" id="ARBA00004370"/>
    </source>
</evidence>
<feature type="transmembrane region" description="Helical" evidence="6">
    <location>
        <begin position="233"/>
        <end position="256"/>
    </location>
</feature>